<reference evidence="2" key="1">
    <citation type="submission" date="2021-06" db="EMBL/GenBank/DDBJ databases">
        <title>Comparative genomics, transcriptomics and evolutionary studies reveal genomic signatures of adaptation to plant cell wall in hemibiotrophic fungi.</title>
        <authorList>
            <consortium name="DOE Joint Genome Institute"/>
            <person name="Baroncelli R."/>
            <person name="Diaz J.F."/>
            <person name="Benocci T."/>
            <person name="Peng M."/>
            <person name="Battaglia E."/>
            <person name="Haridas S."/>
            <person name="Andreopoulos W."/>
            <person name="Labutti K."/>
            <person name="Pangilinan J."/>
            <person name="Floch G.L."/>
            <person name="Makela M.R."/>
            <person name="Henrissat B."/>
            <person name="Grigoriev I.V."/>
            <person name="Crouch J.A."/>
            <person name="De Vries R.P."/>
            <person name="Sukno S.A."/>
            <person name="Thon M.R."/>
        </authorList>
    </citation>
    <scope>NUCLEOTIDE SEQUENCE</scope>
    <source>
        <strain evidence="2">MAFF235873</strain>
    </source>
</reference>
<name>A0AAD9M5M6_9PEZI</name>
<proteinExistence type="predicted"/>
<organism evidence="2 3">
    <name type="scientific">Colletotrichum zoysiae</name>
    <dbReference type="NCBI Taxonomy" id="1216348"/>
    <lineage>
        <taxon>Eukaryota</taxon>
        <taxon>Fungi</taxon>
        <taxon>Dikarya</taxon>
        <taxon>Ascomycota</taxon>
        <taxon>Pezizomycotina</taxon>
        <taxon>Sordariomycetes</taxon>
        <taxon>Hypocreomycetidae</taxon>
        <taxon>Glomerellales</taxon>
        <taxon>Glomerellaceae</taxon>
        <taxon>Colletotrichum</taxon>
        <taxon>Colletotrichum graminicola species complex</taxon>
    </lineage>
</organism>
<gene>
    <name evidence="2" type="ORF">LX32DRAFT_167697</name>
</gene>
<dbReference type="Proteomes" id="UP001232148">
    <property type="component" value="Unassembled WGS sequence"/>
</dbReference>
<sequence length="152" mass="17540">MRGKERESLDKVGLPVHRDEGVESNHLIVMSGFPRRATCPARERRGGARNDSQRRFWSFARMLQLCTKKRRGGEPVRYQTSNNRQGQGISASDPNLVQGIGERNRTRHFTHIGSKHTKAQVEKRRNFFETDRSRQKTFPPRSSSCPPCHQQL</sequence>
<dbReference type="EMBL" id="MU842828">
    <property type="protein sequence ID" value="KAK2032697.1"/>
    <property type="molecule type" value="Genomic_DNA"/>
</dbReference>
<evidence type="ECO:0000313" key="2">
    <source>
        <dbReference type="EMBL" id="KAK2032697.1"/>
    </source>
</evidence>
<evidence type="ECO:0000256" key="1">
    <source>
        <dbReference type="SAM" id="MobiDB-lite"/>
    </source>
</evidence>
<feature type="region of interest" description="Disordered" evidence="1">
    <location>
        <begin position="68"/>
        <end position="97"/>
    </location>
</feature>
<protein>
    <submittedName>
        <fullName evidence="2">Uncharacterized protein</fullName>
    </submittedName>
</protein>
<accession>A0AAD9M5M6</accession>
<comment type="caution">
    <text evidence="2">The sequence shown here is derived from an EMBL/GenBank/DDBJ whole genome shotgun (WGS) entry which is preliminary data.</text>
</comment>
<feature type="region of interest" description="Disordered" evidence="1">
    <location>
        <begin position="129"/>
        <end position="152"/>
    </location>
</feature>
<feature type="compositionally biased region" description="Polar residues" evidence="1">
    <location>
        <begin position="140"/>
        <end position="152"/>
    </location>
</feature>
<dbReference type="AlphaFoldDB" id="A0AAD9M5M6"/>
<keyword evidence="3" id="KW-1185">Reference proteome</keyword>
<evidence type="ECO:0000313" key="3">
    <source>
        <dbReference type="Proteomes" id="UP001232148"/>
    </source>
</evidence>
<feature type="compositionally biased region" description="Polar residues" evidence="1">
    <location>
        <begin position="78"/>
        <end position="95"/>
    </location>
</feature>